<sequence length="253" mass="27463">MHPLWNSPAPKLKKQLKFGNPAIAAENLIYNMVLVNTVPNTPLSSQKFLGGLPQEVEPRDHLKPSTFSQAPANTANDWACATADALTLSPSLNIYPKNINLCENDSPSGSQLDSEAATIGLISNYRANHQPSGLGRSSIESIRRASHHDDSPFVIHPNQSDFVPRNNSFMSTTGANQRLVSLDHSPKNPNINVNDHDDSTLVKTRSQSGAPNLSGFGPAVWLNNRPYGSQEPLLGKPIEVNISTGPMGFTWTH</sequence>
<accession>A0ACC2T9C6</accession>
<dbReference type="EMBL" id="QTSX02003552">
    <property type="protein sequence ID" value="KAJ9071085.1"/>
    <property type="molecule type" value="Genomic_DNA"/>
</dbReference>
<evidence type="ECO:0000313" key="2">
    <source>
        <dbReference type="Proteomes" id="UP001165960"/>
    </source>
</evidence>
<proteinExistence type="predicted"/>
<organism evidence="1 2">
    <name type="scientific">Entomophthora muscae</name>
    <dbReference type="NCBI Taxonomy" id="34485"/>
    <lineage>
        <taxon>Eukaryota</taxon>
        <taxon>Fungi</taxon>
        <taxon>Fungi incertae sedis</taxon>
        <taxon>Zoopagomycota</taxon>
        <taxon>Entomophthoromycotina</taxon>
        <taxon>Entomophthoromycetes</taxon>
        <taxon>Entomophthorales</taxon>
        <taxon>Entomophthoraceae</taxon>
        <taxon>Entomophthora</taxon>
    </lineage>
</organism>
<dbReference type="Proteomes" id="UP001165960">
    <property type="component" value="Unassembled WGS sequence"/>
</dbReference>
<reference evidence="1" key="1">
    <citation type="submission" date="2022-04" db="EMBL/GenBank/DDBJ databases">
        <title>Genome of the entomopathogenic fungus Entomophthora muscae.</title>
        <authorList>
            <person name="Elya C."/>
            <person name="Lovett B.R."/>
            <person name="Lee E."/>
            <person name="Macias A.M."/>
            <person name="Hajek A.E."/>
            <person name="De Bivort B.L."/>
            <person name="Kasson M.T."/>
            <person name="De Fine Licht H.H."/>
            <person name="Stajich J.E."/>
        </authorList>
    </citation>
    <scope>NUCLEOTIDE SEQUENCE</scope>
    <source>
        <strain evidence="1">Berkeley</strain>
    </source>
</reference>
<name>A0ACC2T9C6_9FUNG</name>
<protein>
    <submittedName>
        <fullName evidence="1">Uncharacterized protein</fullName>
    </submittedName>
</protein>
<gene>
    <name evidence="1" type="ORF">DSO57_1000760</name>
</gene>
<comment type="caution">
    <text evidence="1">The sequence shown here is derived from an EMBL/GenBank/DDBJ whole genome shotgun (WGS) entry which is preliminary data.</text>
</comment>
<evidence type="ECO:0000313" key="1">
    <source>
        <dbReference type="EMBL" id="KAJ9071085.1"/>
    </source>
</evidence>
<keyword evidence="2" id="KW-1185">Reference proteome</keyword>